<reference evidence="1" key="1">
    <citation type="submission" date="2023-06" db="EMBL/GenBank/DDBJ databases">
        <title>Male Hemibagrus guttatus genome.</title>
        <authorList>
            <person name="Bian C."/>
        </authorList>
    </citation>
    <scope>NUCLEOTIDE SEQUENCE</scope>
    <source>
        <strain evidence="1">Male_cb2023</strain>
        <tissue evidence="1">Muscle</tissue>
    </source>
</reference>
<protein>
    <submittedName>
        <fullName evidence="1">Uncharacterized protein</fullName>
    </submittedName>
</protein>
<evidence type="ECO:0000313" key="2">
    <source>
        <dbReference type="Proteomes" id="UP001274896"/>
    </source>
</evidence>
<dbReference type="EMBL" id="JAUCMX010000001">
    <property type="protein sequence ID" value="KAK3556772.1"/>
    <property type="molecule type" value="Genomic_DNA"/>
</dbReference>
<dbReference type="Proteomes" id="UP001274896">
    <property type="component" value="Unassembled WGS sequence"/>
</dbReference>
<keyword evidence="2" id="KW-1185">Reference proteome</keyword>
<accession>A0AAE0RJQ0</accession>
<gene>
    <name evidence="1" type="ORF">QTP70_016684</name>
</gene>
<evidence type="ECO:0000313" key="1">
    <source>
        <dbReference type="EMBL" id="KAK3556772.1"/>
    </source>
</evidence>
<dbReference type="AlphaFoldDB" id="A0AAE0RJQ0"/>
<proteinExistence type="predicted"/>
<organism evidence="1 2">
    <name type="scientific">Hemibagrus guttatus</name>
    <dbReference type="NCBI Taxonomy" id="175788"/>
    <lineage>
        <taxon>Eukaryota</taxon>
        <taxon>Metazoa</taxon>
        <taxon>Chordata</taxon>
        <taxon>Craniata</taxon>
        <taxon>Vertebrata</taxon>
        <taxon>Euteleostomi</taxon>
        <taxon>Actinopterygii</taxon>
        <taxon>Neopterygii</taxon>
        <taxon>Teleostei</taxon>
        <taxon>Ostariophysi</taxon>
        <taxon>Siluriformes</taxon>
        <taxon>Bagridae</taxon>
        <taxon>Hemibagrus</taxon>
    </lineage>
</organism>
<name>A0AAE0RJQ0_9TELE</name>
<sequence length="19" mass="2227">MEIVKCTKFLCVHLAENFT</sequence>
<comment type="caution">
    <text evidence="1">The sequence shown here is derived from an EMBL/GenBank/DDBJ whole genome shotgun (WGS) entry which is preliminary data.</text>
</comment>